<dbReference type="EMBL" id="JEXD01000075">
    <property type="protein sequence ID" value="EXC04088.1"/>
    <property type="molecule type" value="Genomic_DNA"/>
</dbReference>
<dbReference type="AlphaFoldDB" id="A0A009P7N0"/>
<gene>
    <name evidence="2" type="ORF">J506_3971</name>
</gene>
<organism evidence="2 3">
    <name type="scientific">Acinetobacter baumannii 625974</name>
    <dbReference type="NCBI Taxonomy" id="1310607"/>
    <lineage>
        <taxon>Bacteria</taxon>
        <taxon>Pseudomonadati</taxon>
        <taxon>Pseudomonadota</taxon>
        <taxon>Gammaproteobacteria</taxon>
        <taxon>Moraxellales</taxon>
        <taxon>Moraxellaceae</taxon>
        <taxon>Acinetobacter</taxon>
        <taxon>Acinetobacter calcoaceticus/baumannii complex</taxon>
    </lineage>
</organism>
<keyword evidence="1" id="KW-0472">Membrane</keyword>
<name>A0A009P7N0_ACIBA</name>
<keyword evidence="1" id="KW-1133">Transmembrane helix</keyword>
<sequence length="59" mass="6653">MAYLCETIQIINSVQYGVNCVESASLYELSNEARDAIIFFVIKVFAVVYAARKVLSIFK</sequence>
<keyword evidence="1" id="KW-0812">Transmembrane</keyword>
<accession>A0A009P7N0</accession>
<dbReference type="Proteomes" id="UP000021108">
    <property type="component" value="Unassembled WGS sequence"/>
</dbReference>
<evidence type="ECO:0000313" key="2">
    <source>
        <dbReference type="EMBL" id="EXC04088.1"/>
    </source>
</evidence>
<evidence type="ECO:0000256" key="1">
    <source>
        <dbReference type="SAM" id="Phobius"/>
    </source>
</evidence>
<evidence type="ECO:0000313" key="3">
    <source>
        <dbReference type="Proteomes" id="UP000021108"/>
    </source>
</evidence>
<protein>
    <submittedName>
        <fullName evidence="2">Uncharacterized protein</fullName>
    </submittedName>
</protein>
<reference evidence="2 3" key="1">
    <citation type="submission" date="2014-02" db="EMBL/GenBank/DDBJ databases">
        <title>Comparative genomics and transcriptomics to identify genetic mechanisms underlying the emergence of carbapenem resistant Acinetobacter baumannii (CRAb).</title>
        <authorList>
            <person name="Harris A.D."/>
            <person name="Johnson K.J."/>
            <person name="George J."/>
            <person name="Shefchek K."/>
            <person name="Daugherty S.C."/>
            <person name="Parankush S."/>
            <person name="Sadzewicz L."/>
            <person name="Tallon L."/>
            <person name="Sengamalay N."/>
            <person name="Hazen T.H."/>
            <person name="Rasko D.A."/>
        </authorList>
    </citation>
    <scope>NUCLEOTIDE SEQUENCE [LARGE SCALE GENOMIC DNA]</scope>
    <source>
        <strain evidence="2 3">625974</strain>
    </source>
</reference>
<comment type="caution">
    <text evidence="2">The sequence shown here is derived from an EMBL/GenBank/DDBJ whole genome shotgun (WGS) entry which is preliminary data.</text>
</comment>
<proteinExistence type="predicted"/>
<feature type="transmembrane region" description="Helical" evidence="1">
    <location>
        <begin position="36"/>
        <end position="55"/>
    </location>
</feature>